<keyword evidence="1" id="KW-0812">Transmembrane</keyword>
<dbReference type="RefSeq" id="WP_185083793.1">
    <property type="nucleotide sequence ID" value="NZ_JACHJB010000001.1"/>
</dbReference>
<feature type="transmembrane region" description="Helical" evidence="1">
    <location>
        <begin position="103"/>
        <end position="127"/>
    </location>
</feature>
<dbReference type="AlphaFoldDB" id="A0A7X0EVJ1"/>
<feature type="transmembrane region" description="Helical" evidence="1">
    <location>
        <begin position="50"/>
        <end position="72"/>
    </location>
</feature>
<sequence length="133" mass="13575">MTGPISIAVAVLWRRHRVLCADAVAIVLFGVTGALHLASRGAAPGGPLSALAGLVSQACAAGAAILLVAGLWRRPGSGPALLGPIPGGDETPKQVTERRVADVLVWKLVIIRVVAGIVILQAMLWGLSVLLPV</sequence>
<keyword evidence="1" id="KW-1133">Transmembrane helix</keyword>
<keyword evidence="1" id="KW-0472">Membrane</keyword>
<gene>
    <name evidence="2" type="ORF">FHU36_002426</name>
</gene>
<reference evidence="2 3" key="1">
    <citation type="submission" date="2020-08" db="EMBL/GenBank/DDBJ databases">
        <title>Sequencing the genomes of 1000 actinobacteria strains.</title>
        <authorList>
            <person name="Klenk H.-P."/>
        </authorList>
    </citation>
    <scope>NUCLEOTIDE SEQUENCE [LARGE SCALE GENOMIC DNA]</scope>
    <source>
        <strain evidence="2 3">DSM 45913</strain>
    </source>
</reference>
<evidence type="ECO:0000313" key="3">
    <source>
        <dbReference type="Proteomes" id="UP000583800"/>
    </source>
</evidence>
<organism evidence="2 3">
    <name type="scientific">Nonomuraea muscovyensis</name>
    <dbReference type="NCBI Taxonomy" id="1124761"/>
    <lineage>
        <taxon>Bacteria</taxon>
        <taxon>Bacillati</taxon>
        <taxon>Actinomycetota</taxon>
        <taxon>Actinomycetes</taxon>
        <taxon>Streptosporangiales</taxon>
        <taxon>Streptosporangiaceae</taxon>
        <taxon>Nonomuraea</taxon>
    </lineage>
</organism>
<comment type="caution">
    <text evidence="2">The sequence shown here is derived from an EMBL/GenBank/DDBJ whole genome shotgun (WGS) entry which is preliminary data.</text>
</comment>
<evidence type="ECO:0000313" key="2">
    <source>
        <dbReference type="EMBL" id="MBB6345917.1"/>
    </source>
</evidence>
<name>A0A7X0EVJ1_9ACTN</name>
<evidence type="ECO:0000256" key="1">
    <source>
        <dbReference type="SAM" id="Phobius"/>
    </source>
</evidence>
<dbReference type="EMBL" id="JACHJB010000001">
    <property type="protein sequence ID" value="MBB6345917.1"/>
    <property type="molecule type" value="Genomic_DNA"/>
</dbReference>
<proteinExistence type="predicted"/>
<accession>A0A7X0EVJ1</accession>
<keyword evidence="3" id="KW-1185">Reference proteome</keyword>
<dbReference type="Proteomes" id="UP000583800">
    <property type="component" value="Unassembled WGS sequence"/>
</dbReference>
<protein>
    <submittedName>
        <fullName evidence="2">Uncharacterized protein</fullName>
    </submittedName>
</protein>
<feature type="transmembrane region" description="Helical" evidence="1">
    <location>
        <begin position="18"/>
        <end position="38"/>
    </location>
</feature>